<dbReference type="RefSeq" id="WP_435142934.1">
    <property type="nucleotide sequence ID" value="NZ_CP170812.1"/>
</dbReference>
<dbReference type="InterPro" id="IPR036881">
    <property type="entry name" value="Glyco_hydro_3_C_sf"/>
</dbReference>
<dbReference type="EMBL" id="JAGZAM010000004">
    <property type="protein sequence ID" value="MBS5687071.1"/>
    <property type="molecule type" value="Genomic_DNA"/>
</dbReference>
<dbReference type="InterPro" id="IPR026891">
    <property type="entry name" value="Fn3-like"/>
</dbReference>
<dbReference type="SUPFAM" id="SSF51445">
    <property type="entry name" value="(Trans)glycosidases"/>
    <property type="match status" value="1"/>
</dbReference>
<evidence type="ECO:0000313" key="6">
    <source>
        <dbReference type="Proteomes" id="UP000733372"/>
    </source>
</evidence>
<dbReference type="Gene3D" id="3.40.50.1700">
    <property type="entry name" value="Glycoside hydrolase family 3 C-terminal domain"/>
    <property type="match status" value="1"/>
</dbReference>
<evidence type="ECO:0000313" key="5">
    <source>
        <dbReference type="EMBL" id="MBS5687071.1"/>
    </source>
</evidence>
<dbReference type="InterPro" id="IPR002772">
    <property type="entry name" value="Glyco_hydro_3_C"/>
</dbReference>
<comment type="similarity">
    <text evidence="1">Belongs to the glycosyl hydrolase 3 family.</text>
</comment>
<dbReference type="Gene3D" id="2.60.40.10">
    <property type="entry name" value="Immunoglobulins"/>
    <property type="match status" value="1"/>
</dbReference>
<dbReference type="GO" id="GO:0004553">
    <property type="term" value="F:hydrolase activity, hydrolyzing O-glycosyl compounds"/>
    <property type="evidence" value="ECO:0007669"/>
    <property type="project" value="InterPro"/>
</dbReference>
<gene>
    <name evidence="5" type="ORF">KHW66_03100</name>
</gene>
<name>A0A943G0K2_9FIRM</name>
<dbReference type="InterPro" id="IPR017853">
    <property type="entry name" value="GH"/>
</dbReference>
<dbReference type="AlphaFoldDB" id="A0A943G0K2"/>
<evidence type="ECO:0000256" key="1">
    <source>
        <dbReference type="ARBA" id="ARBA00005336"/>
    </source>
</evidence>
<dbReference type="PANTHER" id="PTHR42715">
    <property type="entry name" value="BETA-GLUCOSIDASE"/>
    <property type="match status" value="1"/>
</dbReference>
<comment type="caution">
    <text evidence="5">The sequence shown here is derived from an EMBL/GenBank/DDBJ whole genome shotgun (WGS) entry which is preliminary data.</text>
</comment>
<feature type="region of interest" description="Disordered" evidence="3">
    <location>
        <begin position="1"/>
        <end position="23"/>
    </location>
</feature>
<protein>
    <submittedName>
        <fullName evidence="5">Glycoside hydrolase family 3 C-terminal domain-containing protein</fullName>
    </submittedName>
</protein>
<dbReference type="Pfam" id="PF14310">
    <property type="entry name" value="Fn3-like"/>
    <property type="match status" value="1"/>
</dbReference>
<dbReference type="Pfam" id="PF01915">
    <property type="entry name" value="Glyco_hydro_3_C"/>
    <property type="match status" value="1"/>
</dbReference>
<dbReference type="GO" id="GO:0005975">
    <property type="term" value="P:carbohydrate metabolic process"/>
    <property type="evidence" value="ECO:0007669"/>
    <property type="project" value="InterPro"/>
</dbReference>
<feature type="domain" description="Fibronectin type III-like" evidence="4">
    <location>
        <begin position="337"/>
        <end position="408"/>
    </location>
</feature>
<feature type="compositionally biased region" description="Polar residues" evidence="3">
    <location>
        <begin position="1"/>
        <end position="15"/>
    </location>
</feature>
<evidence type="ECO:0000259" key="4">
    <source>
        <dbReference type="SMART" id="SM01217"/>
    </source>
</evidence>
<sequence length="810" mass="87348">MASISAHSGTHQPTPSARERAHAALARRAAASGIVLLKNTGVLPLEPACSVALFGTGASRTVKGGIGSGDVNNRANVSIFQGLQAAGLTITSTSWIADYEARYKAARAAWKAQVLEAAKQVENPFDAYASHPFVLPQGRPVLPQDVEGASVVVYVLSRISGEGKDRRLEKGDYYLSDQEWEELRSLNSVGLPIVLLLNAGGPIELAGLLDVATHIEAVVQISQPGQQGGEAVADVLLGKVTPEGKLTATWARRYSDYPEADHFGILSGDLTKSVYREGIYVGYRYFDSFGVKPLFPFGYGLSYTSFEIRMTGLQVQPGAVEVSASVKNVGFCFSGREVVQVYLSCPQKGDARELRRLAGFAKTLLLAPEQSQTLTISIPQKVFASFSEEKQGWMVEKGLYGIWIGNSSAALTPCAVIQVGEDVCIEKTHPICPVQVPLEELGAAEAARQAADPGEDLPVYDFAPRPEPQPVWVESPRAEGPVEELIPLLYGNITKGTSTLGSAGVRVPGSAGETSESLEDTMGIPSLIMADGPAGLRLRQSYQTDRATGRVYGVGVLGSLENGFLETPVQHKDADTWYQFCTAFPVGTALAQSWDIGLMEEFGQAIAAEMKEMGVDLWLAPGMNIQRNPLCGRNFEYYSEDPLLSGLLAAAVTRGVQKDGRRGVTIKHFACNNQEDNRMGVDVQVSEQALREIYLRGFEIAVKEATPAAIMTSYNRINGIYSANNRDLCTVVARQEWGFDGLIMSDWNTTVPADGSIPWKCAWAGNDVIMPGNPNDDANIRAAYARGDLSEADIRTSAGRLMALTRRLRG</sequence>
<dbReference type="PANTHER" id="PTHR42715:SF10">
    <property type="entry name" value="BETA-GLUCOSIDASE"/>
    <property type="match status" value="1"/>
</dbReference>
<dbReference type="Pfam" id="PF00933">
    <property type="entry name" value="Glyco_hydro_3"/>
    <property type="match status" value="1"/>
</dbReference>
<dbReference type="PRINTS" id="PR00133">
    <property type="entry name" value="GLHYDRLASE3"/>
</dbReference>
<evidence type="ECO:0000256" key="2">
    <source>
        <dbReference type="ARBA" id="ARBA00022801"/>
    </source>
</evidence>
<dbReference type="InterPro" id="IPR050288">
    <property type="entry name" value="Cellulose_deg_GH3"/>
</dbReference>
<accession>A0A943G0K2</accession>
<dbReference type="SUPFAM" id="SSF52279">
    <property type="entry name" value="Beta-D-glucan exohydrolase, C-terminal domain"/>
    <property type="match status" value="1"/>
</dbReference>
<dbReference type="Gene3D" id="3.20.20.300">
    <property type="entry name" value="Glycoside hydrolase, family 3, N-terminal domain"/>
    <property type="match status" value="1"/>
</dbReference>
<dbReference type="InterPro" id="IPR036962">
    <property type="entry name" value="Glyco_hydro_3_N_sf"/>
</dbReference>
<evidence type="ECO:0000256" key="3">
    <source>
        <dbReference type="SAM" id="MobiDB-lite"/>
    </source>
</evidence>
<organism evidence="5 6">
    <name type="scientific">Faecalibacterium prausnitzii</name>
    <dbReference type="NCBI Taxonomy" id="853"/>
    <lineage>
        <taxon>Bacteria</taxon>
        <taxon>Bacillati</taxon>
        <taxon>Bacillota</taxon>
        <taxon>Clostridia</taxon>
        <taxon>Eubacteriales</taxon>
        <taxon>Oscillospiraceae</taxon>
        <taxon>Faecalibacterium</taxon>
    </lineage>
</organism>
<reference evidence="5" key="1">
    <citation type="submission" date="2021-02" db="EMBL/GenBank/DDBJ databases">
        <title>Infant gut strain persistence is associated with maternal origin, phylogeny, and functional potential including surface adhesion and iron acquisition.</title>
        <authorList>
            <person name="Lou Y.C."/>
        </authorList>
    </citation>
    <scope>NUCLEOTIDE SEQUENCE</scope>
    <source>
        <strain evidence="5">L3_101_367G1_dasL3_101_367G1_metabat.metabat.26</strain>
    </source>
</reference>
<dbReference type="SMART" id="SM01217">
    <property type="entry name" value="Fn3_like"/>
    <property type="match status" value="1"/>
</dbReference>
<keyword evidence="2 5" id="KW-0378">Hydrolase</keyword>
<dbReference type="InterPro" id="IPR013783">
    <property type="entry name" value="Ig-like_fold"/>
</dbReference>
<dbReference type="InterPro" id="IPR001764">
    <property type="entry name" value="Glyco_hydro_3_N"/>
</dbReference>
<dbReference type="Proteomes" id="UP000733372">
    <property type="component" value="Unassembled WGS sequence"/>
</dbReference>
<proteinExistence type="inferred from homology"/>